<gene>
    <name evidence="1" type="ORF">CIK64_15260</name>
</gene>
<reference evidence="1 2" key="1">
    <citation type="journal article" date="2017" name="Elife">
        <title>Extensive horizontal gene transfer in cheese-associated bacteria.</title>
        <authorList>
            <person name="Bonham K.S."/>
            <person name="Wolfe B.E."/>
            <person name="Dutton R.J."/>
        </authorList>
    </citation>
    <scope>NUCLEOTIDE SEQUENCE [LARGE SCALE GENOMIC DNA]</scope>
    <source>
        <strain evidence="1 2">947_7</strain>
    </source>
</reference>
<dbReference type="Proteomes" id="UP000217564">
    <property type="component" value="Unassembled WGS sequence"/>
</dbReference>
<dbReference type="EMBL" id="NRGP01000023">
    <property type="protein sequence ID" value="PCC45494.1"/>
    <property type="molecule type" value="Genomic_DNA"/>
</dbReference>
<dbReference type="AlphaFoldDB" id="A0A2A3Z1R0"/>
<proteinExistence type="predicted"/>
<evidence type="ECO:0000313" key="2">
    <source>
        <dbReference type="Proteomes" id="UP000217564"/>
    </source>
</evidence>
<accession>A0A2A3Z1R0</accession>
<protein>
    <recommendedName>
        <fullName evidence="3">ParB</fullName>
    </recommendedName>
</protein>
<organism evidence="1 2">
    <name type="scientific">Brevibacterium aurantiacum</name>
    <dbReference type="NCBI Taxonomy" id="273384"/>
    <lineage>
        <taxon>Bacteria</taxon>
        <taxon>Bacillati</taxon>
        <taxon>Actinomycetota</taxon>
        <taxon>Actinomycetes</taxon>
        <taxon>Micrococcales</taxon>
        <taxon>Brevibacteriaceae</taxon>
        <taxon>Brevibacterium</taxon>
    </lineage>
</organism>
<evidence type="ECO:0008006" key="3">
    <source>
        <dbReference type="Google" id="ProtNLM"/>
    </source>
</evidence>
<comment type="caution">
    <text evidence="1">The sequence shown here is derived from an EMBL/GenBank/DDBJ whole genome shotgun (WGS) entry which is preliminary data.</text>
</comment>
<name>A0A2A3Z1R0_BREAU</name>
<sequence>MPKEPLIRRRQHNRVDPDTVASVIEDVEAPTAPATISWKDRAKARKIDAYNFRFNEAQRRLLDHAKEETGKSFQRLIEELVWPALEEQFGEQVPLAK</sequence>
<dbReference type="RefSeq" id="WP_096162816.1">
    <property type="nucleotide sequence ID" value="NZ_NRGP01000023.1"/>
</dbReference>
<evidence type="ECO:0000313" key="1">
    <source>
        <dbReference type="EMBL" id="PCC45494.1"/>
    </source>
</evidence>